<dbReference type="InterPro" id="IPR051541">
    <property type="entry name" value="PTS_SugarTrans_NitroReg"/>
</dbReference>
<evidence type="ECO:0000313" key="3">
    <source>
        <dbReference type="Proteomes" id="UP001144372"/>
    </source>
</evidence>
<dbReference type="GO" id="GO:0030295">
    <property type="term" value="F:protein kinase activator activity"/>
    <property type="evidence" value="ECO:0007669"/>
    <property type="project" value="TreeGrafter"/>
</dbReference>
<feature type="domain" description="PTS EIIA type-2" evidence="1">
    <location>
        <begin position="5"/>
        <end position="149"/>
    </location>
</feature>
<dbReference type="AlphaFoldDB" id="A0A9W6CX45"/>
<dbReference type="PROSITE" id="PS51094">
    <property type="entry name" value="PTS_EIIA_TYPE_2"/>
    <property type="match status" value="1"/>
</dbReference>
<name>A0A9W6CX45_9BACT</name>
<proteinExistence type="predicted"/>
<dbReference type="Gene3D" id="3.40.930.10">
    <property type="entry name" value="Mannitol-specific EII, Chain A"/>
    <property type="match status" value="1"/>
</dbReference>
<evidence type="ECO:0000259" key="1">
    <source>
        <dbReference type="PROSITE" id="PS51094"/>
    </source>
</evidence>
<dbReference type="RefSeq" id="WP_281793475.1">
    <property type="nucleotide sequence ID" value="NZ_BSDR01000001.1"/>
</dbReference>
<sequence length="156" mass="17443">MKIWERLQPDCIFLDAHLSDKDSVLRFVVDIFARKGAVRNANHLYEGMKMREEVMSTGIGDGIGIPHAPSTDAKDAAILLIRLAEPIDFDALDGLPVDVILAMVVPQNATALHLQVLAAISRLCHNPKFMESIREAENSETLREKIKCMEEEMAFQ</sequence>
<gene>
    <name evidence="2" type="ORF">DAMNIGENAA_16470</name>
</gene>
<comment type="caution">
    <text evidence="2">The sequence shown here is derived from an EMBL/GenBank/DDBJ whole genome shotgun (WGS) entry which is preliminary data.</text>
</comment>
<dbReference type="EMBL" id="BSDR01000001">
    <property type="protein sequence ID" value="GLI34214.1"/>
    <property type="molecule type" value="Genomic_DNA"/>
</dbReference>
<protein>
    <recommendedName>
        <fullName evidence="1">PTS EIIA type-2 domain-containing protein</fullName>
    </recommendedName>
</protein>
<dbReference type="InterPro" id="IPR002178">
    <property type="entry name" value="PTS_EIIA_type-2_dom"/>
</dbReference>
<dbReference type="Pfam" id="PF00359">
    <property type="entry name" value="PTS_EIIA_2"/>
    <property type="match status" value="1"/>
</dbReference>
<dbReference type="SUPFAM" id="SSF55804">
    <property type="entry name" value="Phoshotransferase/anion transport protein"/>
    <property type="match status" value="1"/>
</dbReference>
<dbReference type="PANTHER" id="PTHR47738">
    <property type="entry name" value="PTS SYSTEM FRUCTOSE-LIKE EIIA COMPONENT-RELATED"/>
    <property type="match status" value="1"/>
</dbReference>
<dbReference type="Proteomes" id="UP001144372">
    <property type="component" value="Unassembled WGS sequence"/>
</dbReference>
<dbReference type="InterPro" id="IPR016152">
    <property type="entry name" value="PTrfase/Anion_transptr"/>
</dbReference>
<evidence type="ECO:0000313" key="2">
    <source>
        <dbReference type="EMBL" id="GLI34214.1"/>
    </source>
</evidence>
<reference evidence="2" key="1">
    <citation type="submission" date="2022-12" db="EMBL/GenBank/DDBJ databases">
        <title>Reference genome sequencing for broad-spectrum identification of bacterial and archaeal isolates by mass spectrometry.</title>
        <authorList>
            <person name="Sekiguchi Y."/>
            <person name="Tourlousse D.M."/>
        </authorList>
    </citation>
    <scope>NUCLEOTIDE SEQUENCE</scope>
    <source>
        <strain evidence="2">ASRB1</strain>
    </source>
</reference>
<dbReference type="CDD" id="cd00211">
    <property type="entry name" value="PTS_IIA_fru"/>
    <property type="match status" value="1"/>
</dbReference>
<keyword evidence="3" id="KW-1185">Reference proteome</keyword>
<accession>A0A9W6CX45</accession>
<organism evidence="2 3">
    <name type="scientific">Desulforhabdus amnigena</name>
    <dbReference type="NCBI Taxonomy" id="40218"/>
    <lineage>
        <taxon>Bacteria</taxon>
        <taxon>Pseudomonadati</taxon>
        <taxon>Thermodesulfobacteriota</taxon>
        <taxon>Syntrophobacteria</taxon>
        <taxon>Syntrophobacterales</taxon>
        <taxon>Syntrophobacteraceae</taxon>
        <taxon>Desulforhabdus</taxon>
    </lineage>
</organism>
<dbReference type="PANTHER" id="PTHR47738:SF1">
    <property type="entry name" value="NITROGEN REGULATORY PROTEIN"/>
    <property type="match status" value="1"/>
</dbReference>